<accession>A0A2G5UKX5</accession>
<dbReference type="EMBL" id="PDUG01000003">
    <property type="protein sequence ID" value="PIC40222.1"/>
    <property type="molecule type" value="Genomic_DNA"/>
</dbReference>
<gene>
    <name evidence="1" type="primary">Cnig_chr_III.g11641</name>
    <name evidence="1" type="ORF">B9Z55_011641</name>
</gene>
<reference evidence="2" key="1">
    <citation type="submission" date="2017-10" db="EMBL/GenBank/DDBJ databases">
        <title>Rapid genome shrinkage in a self-fertile nematode reveals novel sperm competition proteins.</title>
        <authorList>
            <person name="Yin D."/>
            <person name="Schwarz E.M."/>
            <person name="Thomas C.G."/>
            <person name="Felde R.L."/>
            <person name="Korf I.F."/>
            <person name="Cutter A.D."/>
            <person name="Schartner C.M."/>
            <person name="Ralston E.J."/>
            <person name="Meyer B.J."/>
            <person name="Haag E.S."/>
        </authorList>
    </citation>
    <scope>NUCLEOTIDE SEQUENCE [LARGE SCALE GENOMIC DNA]</scope>
    <source>
        <strain evidence="2">JU1422</strain>
    </source>
</reference>
<proteinExistence type="predicted"/>
<protein>
    <submittedName>
        <fullName evidence="1">Uncharacterized protein</fullName>
    </submittedName>
</protein>
<name>A0A2G5UKX5_9PELO</name>
<comment type="caution">
    <text evidence="1">The sequence shown here is derived from an EMBL/GenBank/DDBJ whole genome shotgun (WGS) entry which is preliminary data.</text>
</comment>
<keyword evidence="2" id="KW-1185">Reference proteome</keyword>
<dbReference type="AlphaFoldDB" id="A0A2G5UKX5"/>
<organism evidence="1 2">
    <name type="scientific">Caenorhabditis nigoni</name>
    <dbReference type="NCBI Taxonomy" id="1611254"/>
    <lineage>
        <taxon>Eukaryota</taxon>
        <taxon>Metazoa</taxon>
        <taxon>Ecdysozoa</taxon>
        <taxon>Nematoda</taxon>
        <taxon>Chromadorea</taxon>
        <taxon>Rhabditida</taxon>
        <taxon>Rhabditina</taxon>
        <taxon>Rhabditomorpha</taxon>
        <taxon>Rhabditoidea</taxon>
        <taxon>Rhabditidae</taxon>
        <taxon>Peloderinae</taxon>
        <taxon>Caenorhabditis</taxon>
    </lineage>
</organism>
<dbReference type="Proteomes" id="UP000230233">
    <property type="component" value="Chromosome III"/>
</dbReference>
<evidence type="ECO:0000313" key="1">
    <source>
        <dbReference type="EMBL" id="PIC40222.1"/>
    </source>
</evidence>
<sequence length="154" mass="18469">MEDPNDIVKTILFRQSEHIKEFEDSYAQQKELLHLRSAQQIMEEVRYHTLNRDQPNERHKQFLEQYLWTLEEIENRFISIGDRKAELETLYSSFPCDHIKMLLNKAHTGFHAKFLVPREVLKAVVPFKINSFKPVKLDMIEELKSYKLILIRVL</sequence>
<evidence type="ECO:0000313" key="2">
    <source>
        <dbReference type="Proteomes" id="UP000230233"/>
    </source>
</evidence>